<keyword evidence="4" id="KW-0699">rRNA-binding</keyword>
<sequence>MEKEEPIEVEGTVTEPLPNAMFRVELDNGHKVLAHISGKMRMHFIRILPGDRVKVELSPYDLTRGRIVYRFK</sequence>
<dbReference type="SMART" id="SM00316">
    <property type="entry name" value="S1"/>
    <property type="match status" value="1"/>
</dbReference>
<dbReference type="CDD" id="cd04451">
    <property type="entry name" value="S1_IF1"/>
    <property type="match status" value="1"/>
</dbReference>
<dbReference type="GO" id="GO:0019843">
    <property type="term" value="F:rRNA binding"/>
    <property type="evidence" value="ECO:0007669"/>
    <property type="project" value="UniProtKB-UniRule"/>
</dbReference>
<dbReference type="InterPro" id="IPR006196">
    <property type="entry name" value="RNA-binding_domain_S1_IF1"/>
</dbReference>
<keyword evidence="3 4" id="KW-0648">Protein biosynthesis</keyword>
<comment type="subcellular location">
    <subcellularLocation>
        <location evidence="4">Cytoplasm</location>
    </subcellularLocation>
</comment>
<dbReference type="HAMAP" id="MF_00075">
    <property type="entry name" value="IF_1"/>
    <property type="match status" value="1"/>
</dbReference>
<gene>
    <name evidence="4 7" type="primary">infA</name>
    <name evidence="7" type="ORF">HYY65_00715</name>
</gene>
<dbReference type="GO" id="GO:0003743">
    <property type="term" value="F:translation initiation factor activity"/>
    <property type="evidence" value="ECO:0007669"/>
    <property type="project" value="UniProtKB-UniRule"/>
</dbReference>
<dbReference type="PROSITE" id="PS50832">
    <property type="entry name" value="S1_IF1_TYPE"/>
    <property type="match status" value="1"/>
</dbReference>
<dbReference type="AlphaFoldDB" id="A0A932LZ42"/>
<dbReference type="EMBL" id="JACPSX010000010">
    <property type="protein sequence ID" value="MBI3013599.1"/>
    <property type="molecule type" value="Genomic_DNA"/>
</dbReference>
<comment type="subunit">
    <text evidence="4">Component of the 30S ribosomal translation pre-initiation complex which assembles on the 30S ribosome in the order IF-2 and IF-3, IF-1 and N-formylmethionyl-tRNA(fMet); mRNA recruitment can occur at any time during PIC assembly.</text>
</comment>
<organism evidence="7 8">
    <name type="scientific">Tectimicrobiota bacterium</name>
    <dbReference type="NCBI Taxonomy" id="2528274"/>
    <lineage>
        <taxon>Bacteria</taxon>
        <taxon>Pseudomonadati</taxon>
        <taxon>Nitrospinota/Tectimicrobiota group</taxon>
        <taxon>Candidatus Tectimicrobiota</taxon>
    </lineage>
</organism>
<evidence type="ECO:0000256" key="2">
    <source>
        <dbReference type="ARBA" id="ARBA00022540"/>
    </source>
</evidence>
<evidence type="ECO:0000313" key="8">
    <source>
        <dbReference type="Proteomes" id="UP000741360"/>
    </source>
</evidence>
<evidence type="ECO:0000256" key="4">
    <source>
        <dbReference type="HAMAP-Rule" id="MF_00075"/>
    </source>
</evidence>
<accession>A0A932LZ42</accession>
<dbReference type="Pfam" id="PF01176">
    <property type="entry name" value="eIF-1a"/>
    <property type="match status" value="1"/>
</dbReference>
<protein>
    <recommendedName>
        <fullName evidence="4 5">Translation initiation factor IF-1</fullName>
    </recommendedName>
</protein>
<keyword evidence="2 4" id="KW-0396">Initiation factor</keyword>
<dbReference type="Proteomes" id="UP000741360">
    <property type="component" value="Unassembled WGS sequence"/>
</dbReference>
<dbReference type="InterPro" id="IPR012340">
    <property type="entry name" value="NA-bd_OB-fold"/>
</dbReference>
<comment type="caution">
    <text evidence="7">The sequence shown here is derived from an EMBL/GenBank/DDBJ whole genome shotgun (WGS) entry which is preliminary data.</text>
</comment>
<proteinExistence type="inferred from homology"/>
<reference evidence="7" key="1">
    <citation type="submission" date="2020-07" db="EMBL/GenBank/DDBJ databases">
        <title>Huge and variable diversity of episymbiotic CPR bacteria and DPANN archaea in groundwater ecosystems.</title>
        <authorList>
            <person name="He C.Y."/>
            <person name="Keren R."/>
            <person name="Whittaker M."/>
            <person name="Farag I.F."/>
            <person name="Doudna J."/>
            <person name="Cate J.H.D."/>
            <person name="Banfield J.F."/>
        </authorList>
    </citation>
    <scope>NUCLEOTIDE SEQUENCE</scope>
    <source>
        <strain evidence="7">NC_groundwater_717_Ag_S-0.2um_59_8</strain>
    </source>
</reference>
<comment type="similarity">
    <text evidence="1 4">Belongs to the IF-1 family.</text>
</comment>
<dbReference type="InterPro" id="IPR004368">
    <property type="entry name" value="TIF_IF1"/>
</dbReference>
<evidence type="ECO:0000313" key="7">
    <source>
        <dbReference type="EMBL" id="MBI3013599.1"/>
    </source>
</evidence>
<name>A0A932LZ42_UNCTE</name>
<evidence type="ECO:0000256" key="3">
    <source>
        <dbReference type="ARBA" id="ARBA00022917"/>
    </source>
</evidence>
<keyword evidence="4" id="KW-0963">Cytoplasm</keyword>
<dbReference type="Gene3D" id="2.40.50.140">
    <property type="entry name" value="Nucleic acid-binding proteins"/>
    <property type="match status" value="1"/>
</dbReference>
<comment type="function">
    <text evidence="4">One of the essential components for the initiation of protein synthesis. Stabilizes the binding of IF-2 and IF-3 on the 30S subunit to which N-formylmethionyl-tRNA(fMet) subsequently binds. Helps modulate mRNA selection, yielding the 30S pre-initiation complex (PIC). Upon addition of the 50S ribosomal subunit IF-1, IF-2 and IF-3 are released leaving the mature 70S translation initiation complex.</text>
</comment>
<dbReference type="PANTHER" id="PTHR33370:SF1">
    <property type="entry name" value="TRANSLATION INITIATION FACTOR IF-1, CHLOROPLASTIC"/>
    <property type="match status" value="1"/>
</dbReference>
<dbReference type="SUPFAM" id="SSF50249">
    <property type="entry name" value="Nucleic acid-binding proteins"/>
    <property type="match status" value="1"/>
</dbReference>
<dbReference type="GO" id="GO:0005829">
    <property type="term" value="C:cytosol"/>
    <property type="evidence" value="ECO:0007669"/>
    <property type="project" value="TreeGrafter"/>
</dbReference>
<dbReference type="GO" id="GO:0043022">
    <property type="term" value="F:ribosome binding"/>
    <property type="evidence" value="ECO:0007669"/>
    <property type="project" value="UniProtKB-UniRule"/>
</dbReference>
<dbReference type="FunFam" id="2.40.50.140:FF:000002">
    <property type="entry name" value="Translation initiation factor IF-1"/>
    <property type="match status" value="1"/>
</dbReference>
<dbReference type="PANTHER" id="PTHR33370">
    <property type="entry name" value="TRANSLATION INITIATION FACTOR IF-1, CHLOROPLASTIC"/>
    <property type="match status" value="1"/>
</dbReference>
<evidence type="ECO:0000256" key="5">
    <source>
        <dbReference type="NCBIfam" id="TIGR00008"/>
    </source>
</evidence>
<dbReference type="NCBIfam" id="TIGR00008">
    <property type="entry name" value="infA"/>
    <property type="match status" value="1"/>
</dbReference>
<evidence type="ECO:0000256" key="1">
    <source>
        <dbReference type="ARBA" id="ARBA00010939"/>
    </source>
</evidence>
<evidence type="ECO:0000259" key="6">
    <source>
        <dbReference type="PROSITE" id="PS50832"/>
    </source>
</evidence>
<feature type="domain" description="S1-like" evidence="6">
    <location>
        <begin position="1"/>
        <end position="72"/>
    </location>
</feature>
<keyword evidence="4" id="KW-0694">RNA-binding</keyword>
<dbReference type="InterPro" id="IPR003029">
    <property type="entry name" value="S1_domain"/>
</dbReference>